<protein>
    <recommendedName>
        <fullName evidence="3">Aquaporin-3</fullName>
    </recommendedName>
    <alternativeName>
        <fullName evidence="11">Aquaglyceroporin-3</fullName>
    </alternativeName>
</protein>
<keyword evidence="4 18" id="KW-0813">Transport</keyword>
<dbReference type="OMA" id="YKGRHPA"/>
<evidence type="ECO:0000256" key="4">
    <source>
        <dbReference type="ARBA" id="ARBA00022448"/>
    </source>
</evidence>
<evidence type="ECO:0000256" key="9">
    <source>
        <dbReference type="ARBA" id="ARBA00023136"/>
    </source>
</evidence>
<evidence type="ECO:0000313" key="21">
    <source>
        <dbReference type="Ensembl" id="ENSHCOP00000013288.1"/>
    </source>
</evidence>
<keyword evidence="10" id="KW-0325">Glycoprotein</keyword>
<dbReference type="InterPro" id="IPR023271">
    <property type="entry name" value="Aquaporin-like"/>
</dbReference>
<evidence type="ECO:0000256" key="2">
    <source>
        <dbReference type="ARBA" id="ARBA00006175"/>
    </source>
</evidence>
<dbReference type="FunFam" id="1.20.1080.10:FF:000005">
    <property type="entry name" value="Aquaporin 3"/>
    <property type="match status" value="1"/>
</dbReference>
<feature type="transmembrane region" description="Helical" evidence="20">
    <location>
        <begin position="25"/>
        <end position="48"/>
    </location>
</feature>
<dbReference type="GeneID" id="109526067"/>
<reference evidence="21" key="1">
    <citation type="submission" date="2025-08" db="UniProtKB">
        <authorList>
            <consortium name="Ensembl"/>
        </authorList>
    </citation>
    <scope>IDENTIFICATION</scope>
</reference>
<comment type="catalytic activity">
    <reaction evidence="12">
        <text>urea(in) = urea(out)</text>
        <dbReference type="Rhea" id="RHEA:32799"/>
        <dbReference type="ChEBI" id="CHEBI:16199"/>
    </reaction>
</comment>
<dbReference type="NCBIfam" id="TIGR00861">
    <property type="entry name" value="MIP"/>
    <property type="match status" value="1"/>
</dbReference>
<evidence type="ECO:0000256" key="6">
    <source>
        <dbReference type="ARBA" id="ARBA00022692"/>
    </source>
</evidence>
<dbReference type="STRING" id="109280.ENSHCOP00000013288"/>
<keyword evidence="8 20" id="KW-1133">Transmembrane helix</keyword>
<organism evidence="21 22">
    <name type="scientific">Hippocampus comes</name>
    <name type="common">Tiger tail seahorse</name>
    <dbReference type="NCBI Taxonomy" id="109280"/>
    <lineage>
        <taxon>Eukaryota</taxon>
        <taxon>Metazoa</taxon>
        <taxon>Chordata</taxon>
        <taxon>Craniata</taxon>
        <taxon>Vertebrata</taxon>
        <taxon>Euteleostomi</taxon>
        <taxon>Actinopterygii</taxon>
        <taxon>Neopterygii</taxon>
        <taxon>Teleostei</taxon>
        <taxon>Neoteleostei</taxon>
        <taxon>Acanthomorphata</taxon>
        <taxon>Syngnathiaria</taxon>
        <taxon>Syngnathiformes</taxon>
        <taxon>Syngnathoidei</taxon>
        <taxon>Syngnathidae</taxon>
        <taxon>Hippocampus</taxon>
    </lineage>
</organism>
<evidence type="ECO:0000256" key="5">
    <source>
        <dbReference type="ARBA" id="ARBA00022475"/>
    </source>
</evidence>
<comment type="subunit">
    <text evidence="17">Homotetramer; each monomer provides an independent glycerol/water pore. Could also exist in other oligomeric states.</text>
</comment>
<feature type="compositionally biased region" description="Basic and acidic residues" evidence="19">
    <location>
        <begin position="271"/>
        <end position="285"/>
    </location>
</feature>
<comment type="catalytic activity">
    <reaction evidence="15">
        <text>glycerol(in) = glycerol(out)</text>
        <dbReference type="Rhea" id="RHEA:29675"/>
        <dbReference type="ChEBI" id="CHEBI:17754"/>
    </reaction>
</comment>
<evidence type="ECO:0000256" key="20">
    <source>
        <dbReference type="SAM" id="Phobius"/>
    </source>
</evidence>
<dbReference type="InterPro" id="IPR000425">
    <property type="entry name" value="MIP"/>
</dbReference>
<comment type="catalytic activity">
    <reaction evidence="13">
        <text>H2O(in) = H2O(out)</text>
        <dbReference type="Rhea" id="RHEA:29667"/>
        <dbReference type="ChEBI" id="CHEBI:15377"/>
    </reaction>
</comment>
<sequence>MGRQKDALRKLDGTFRTRHRLLRQGLAECLGTLILVTFSCGGVAQWILSAGSHGTFLSVNFAVGGGVALGVLVSGPISGGHLNPAVTFALCLLGREPWRKLPWFFFFQTLGAFLAAGIIYCLYLDAIREFGHGELLVVGKNATAGIFATYPSKHLSVLNGFMDQVIGTAALVIGVLAIIDPHNNSVLPGREAFPVGLVVTVIGLTMGFNAGYAINPARDLGPRLFTAVAGWGLEVFTVNAYWSVVPITAPFVGAIVAVMVYQLMVGWHHSKDEPERNREGREGEQLKLASVSANEEDA</sequence>
<evidence type="ECO:0000256" key="13">
    <source>
        <dbReference type="ARBA" id="ARBA00034651"/>
    </source>
</evidence>
<reference evidence="21" key="2">
    <citation type="submission" date="2025-09" db="UniProtKB">
        <authorList>
            <consortium name="Ensembl"/>
        </authorList>
    </citation>
    <scope>IDENTIFICATION</scope>
</reference>
<dbReference type="CDD" id="cd00333">
    <property type="entry name" value="MIP"/>
    <property type="match status" value="1"/>
</dbReference>
<dbReference type="GO" id="GO:0015250">
    <property type="term" value="F:water channel activity"/>
    <property type="evidence" value="ECO:0007669"/>
    <property type="project" value="TreeGrafter"/>
</dbReference>
<feature type="transmembrane region" description="Helical" evidence="20">
    <location>
        <begin position="248"/>
        <end position="268"/>
    </location>
</feature>
<dbReference type="Proteomes" id="UP000264820">
    <property type="component" value="Unplaced"/>
</dbReference>
<keyword evidence="22" id="KW-1185">Reference proteome</keyword>
<dbReference type="InterPro" id="IPR023275">
    <property type="entry name" value="Aquaporin_3"/>
</dbReference>
<dbReference type="GO" id="GO:0015204">
    <property type="term" value="F:urea transmembrane transporter activity"/>
    <property type="evidence" value="ECO:0007669"/>
    <property type="project" value="Ensembl"/>
</dbReference>
<dbReference type="SUPFAM" id="SSF81338">
    <property type="entry name" value="Aquaporin-like"/>
    <property type="match status" value="1"/>
</dbReference>
<feature type="transmembrane region" description="Helical" evidence="20">
    <location>
        <begin position="103"/>
        <end position="123"/>
    </location>
</feature>
<dbReference type="OrthoDB" id="3222at2759"/>
<dbReference type="Pfam" id="PF00230">
    <property type="entry name" value="MIP"/>
    <property type="match status" value="1"/>
</dbReference>
<dbReference type="KEGG" id="hcq:109526067"/>
<evidence type="ECO:0000256" key="19">
    <source>
        <dbReference type="SAM" id="MobiDB-lite"/>
    </source>
</evidence>
<evidence type="ECO:0000256" key="14">
    <source>
        <dbReference type="ARBA" id="ARBA00047305"/>
    </source>
</evidence>
<evidence type="ECO:0000256" key="3">
    <source>
        <dbReference type="ARBA" id="ARBA00020971"/>
    </source>
</evidence>
<dbReference type="AlphaFoldDB" id="A0A3Q2Y872"/>
<evidence type="ECO:0000256" key="7">
    <source>
        <dbReference type="ARBA" id="ARBA00022737"/>
    </source>
</evidence>
<evidence type="ECO:0000256" key="12">
    <source>
        <dbReference type="ARBA" id="ARBA00033993"/>
    </source>
</evidence>
<evidence type="ECO:0000256" key="18">
    <source>
        <dbReference type="RuleBase" id="RU000477"/>
    </source>
</evidence>
<dbReference type="Ensembl" id="ENSHCOT00000020574.1">
    <property type="protein sequence ID" value="ENSHCOP00000013288.1"/>
    <property type="gene ID" value="ENSHCOG00000016422.1"/>
</dbReference>
<dbReference type="RefSeq" id="XP_019742644.1">
    <property type="nucleotide sequence ID" value="XM_019887085.1"/>
</dbReference>
<dbReference type="InterPro" id="IPR022357">
    <property type="entry name" value="MIP_CS"/>
</dbReference>
<comment type="subcellular location">
    <subcellularLocation>
        <location evidence="1">Basolateral cell membrane</location>
        <topology evidence="1">Multi-pass membrane protein</topology>
    </subcellularLocation>
</comment>
<dbReference type="PANTHER" id="PTHR43829">
    <property type="entry name" value="AQUAPORIN OR AQUAGLYCEROPORIN RELATED"/>
    <property type="match status" value="1"/>
</dbReference>
<evidence type="ECO:0000313" key="22">
    <source>
        <dbReference type="Proteomes" id="UP000264820"/>
    </source>
</evidence>
<accession>A0A3Q2Y872</accession>
<dbReference type="GO" id="GO:0015254">
    <property type="term" value="F:glycerol channel activity"/>
    <property type="evidence" value="ECO:0007669"/>
    <property type="project" value="TreeGrafter"/>
</dbReference>
<dbReference type="PANTHER" id="PTHR43829:SF7">
    <property type="entry name" value="AQUAPORIN-3"/>
    <property type="match status" value="1"/>
</dbReference>
<evidence type="ECO:0000256" key="8">
    <source>
        <dbReference type="ARBA" id="ARBA00022989"/>
    </source>
</evidence>
<dbReference type="GeneTree" id="ENSGT00940000157242"/>
<dbReference type="PRINTS" id="PR00783">
    <property type="entry name" value="MINTRINSICP"/>
</dbReference>
<evidence type="ECO:0000256" key="11">
    <source>
        <dbReference type="ARBA" id="ARBA00033020"/>
    </source>
</evidence>
<keyword evidence="7" id="KW-0677">Repeat</keyword>
<evidence type="ECO:0000256" key="17">
    <source>
        <dbReference type="ARBA" id="ARBA00049716"/>
    </source>
</evidence>
<evidence type="ECO:0000256" key="15">
    <source>
        <dbReference type="ARBA" id="ARBA00049405"/>
    </source>
</evidence>
<keyword evidence="9 20" id="KW-0472">Membrane</keyword>
<keyword evidence="5" id="KW-1003">Cell membrane</keyword>
<feature type="transmembrane region" description="Helical" evidence="20">
    <location>
        <begin position="161"/>
        <end position="179"/>
    </location>
</feature>
<comment type="function">
    <text evidence="16">Aquaglyceroporins form homotetrameric transmembrane channels, with each monomer independently mediating glycerol and water transport across the plasma membrane along their osmotic gradient. Could also be permeable to urea. Also participates in cell permeability to H2O2 and H2O2-mediated signaling. In skin, transports glycerol to the epidermis and stratum corneum, where it maintains hydration, elasticity, and supports lipid biosynthesis for barrier repair. In kidney, contributes to the reabsorption of water, helping the body maintain proper fluid balance.</text>
</comment>
<keyword evidence="6 18" id="KW-0812">Transmembrane</keyword>
<dbReference type="GO" id="GO:0015105">
    <property type="term" value="F:arsenite transmembrane transporter activity"/>
    <property type="evidence" value="ECO:0007669"/>
    <property type="project" value="Ensembl"/>
</dbReference>
<name>A0A3Q2Y872_HIPCM</name>
<evidence type="ECO:0000256" key="1">
    <source>
        <dbReference type="ARBA" id="ARBA00004554"/>
    </source>
</evidence>
<comment type="similarity">
    <text evidence="2 18">Belongs to the MIP/aquaporin (TC 1.A.8) family.</text>
</comment>
<comment type="catalytic activity">
    <reaction evidence="14">
        <text>H2O2(out) = H2O2(in)</text>
        <dbReference type="Rhea" id="RHEA:74375"/>
        <dbReference type="ChEBI" id="CHEBI:16240"/>
    </reaction>
</comment>
<dbReference type="GO" id="GO:0016323">
    <property type="term" value="C:basolateral plasma membrane"/>
    <property type="evidence" value="ECO:0007669"/>
    <property type="project" value="UniProtKB-SubCell"/>
</dbReference>
<dbReference type="PRINTS" id="PR02015">
    <property type="entry name" value="AQUAPORIN3"/>
</dbReference>
<evidence type="ECO:0000256" key="16">
    <source>
        <dbReference type="ARBA" id="ARBA00049592"/>
    </source>
</evidence>
<proteinExistence type="inferred from homology"/>
<feature type="transmembrane region" description="Helical" evidence="20">
    <location>
        <begin position="191"/>
        <end position="212"/>
    </location>
</feature>
<feature type="region of interest" description="Disordered" evidence="19">
    <location>
        <begin position="271"/>
        <end position="298"/>
    </location>
</feature>
<dbReference type="Gene3D" id="1.20.1080.10">
    <property type="entry name" value="Glycerol uptake facilitator protein"/>
    <property type="match status" value="1"/>
</dbReference>
<dbReference type="PROSITE" id="PS00221">
    <property type="entry name" value="MIP"/>
    <property type="match status" value="1"/>
</dbReference>
<dbReference type="InterPro" id="IPR050363">
    <property type="entry name" value="MIP/Aquaporin"/>
</dbReference>
<evidence type="ECO:0000256" key="10">
    <source>
        <dbReference type="ARBA" id="ARBA00023180"/>
    </source>
</evidence>